<reference evidence="2 3" key="1">
    <citation type="submission" date="2024-04" db="EMBL/GenBank/DDBJ databases">
        <title>Phyllosticta paracitricarpa is synonymous to the EU quarantine fungus P. citricarpa based on phylogenomic analyses.</title>
        <authorList>
            <consortium name="Lawrence Berkeley National Laboratory"/>
            <person name="Van ingen-buijs V.A."/>
            <person name="Van westerhoven A.C."/>
            <person name="Haridas S."/>
            <person name="Skiadas P."/>
            <person name="Martin F."/>
            <person name="Groenewald J.Z."/>
            <person name="Crous P.W."/>
            <person name="Seidl M.F."/>
        </authorList>
    </citation>
    <scope>NUCLEOTIDE SEQUENCE [LARGE SCALE GENOMIC DNA]</scope>
    <source>
        <strain evidence="2 3">CBS 141358</strain>
    </source>
</reference>
<feature type="domain" description="DUF7924" evidence="1">
    <location>
        <begin position="382"/>
        <end position="608"/>
    </location>
</feature>
<sequence>MGEQDLEHLHDAVKEAWDNAISPFKLTPKPLYSVGFSYTAFTGAQLRLVEDLAFSEEYSLYRVTKDLYFPFFVADTTSGTESSGPLAGGEELNAHSAMIAMRGIVELFTLAKREHEINNQVIVFSVVFDHASVTIYGHYAEISVTGEAAKYYRHMIQDYKITPGTQNRWISYKFVKAMYKEWAPLHLARIHSAIDALLEGSQPQAPESALGEAPKPSILTHINEDPQMSLATASEQNDDDALPDNPTYVDCVRYWSKNHSWPSKYFESGQISSEDILRSLVRSDSDRKVRRHPRITGEWSLSLPERDTPELSYHPEYSMPLRSTGSSDARRHLVNSITGHQFLARHSIQAKEGLTSSAAELFQKLRDTAQPVPCSISDQQFERIGVRNRDPSKTKVALNIGPKVAPRVETLFIDGDDSQEYLTESLDETWALCASIHKSYPPKPYYAAGFHYDYAFTKDQRDVLRALEPDAHGYVDECGYLFRVTFEMYFPFFVVEPSTSSCSRIYRQFNVANALIAVRGVVELFRAAQRMREIHREILAFSAFYDPDLMVVYAHFADTLDGQPLRFYRHKLFETTYSDGGWAASYKFILNIYKVFAPMHHKRICSAIDALTRRSECSSSEPVDGK</sequence>
<dbReference type="PANTHER" id="PTHR42470">
    <property type="entry name" value="VAST DOMAIN-CONTAINING PROTEIN"/>
    <property type="match status" value="1"/>
</dbReference>
<dbReference type="EMBL" id="JBBPBF010000013">
    <property type="protein sequence ID" value="KAK7611656.1"/>
    <property type="molecule type" value="Genomic_DNA"/>
</dbReference>
<feature type="domain" description="DUF7924" evidence="1">
    <location>
        <begin position="2"/>
        <end position="194"/>
    </location>
</feature>
<dbReference type="Proteomes" id="UP001367316">
    <property type="component" value="Unassembled WGS sequence"/>
</dbReference>
<protein>
    <recommendedName>
        <fullName evidence="1">DUF7924 domain-containing protein</fullName>
    </recommendedName>
</protein>
<name>A0ABR1N8Y4_9PEZI</name>
<comment type="caution">
    <text evidence="2">The sequence shown here is derived from an EMBL/GenBank/DDBJ whole genome shotgun (WGS) entry which is preliminary data.</text>
</comment>
<evidence type="ECO:0000313" key="3">
    <source>
        <dbReference type="Proteomes" id="UP001367316"/>
    </source>
</evidence>
<organism evidence="2 3">
    <name type="scientific">Phyllosticta paracitricarpa</name>
    <dbReference type="NCBI Taxonomy" id="2016321"/>
    <lineage>
        <taxon>Eukaryota</taxon>
        <taxon>Fungi</taxon>
        <taxon>Dikarya</taxon>
        <taxon>Ascomycota</taxon>
        <taxon>Pezizomycotina</taxon>
        <taxon>Dothideomycetes</taxon>
        <taxon>Dothideomycetes incertae sedis</taxon>
        <taxon>Botryosphaeriales</taxon>
        <taxon>Phyllostictaceae</taxon>
        <taxon>Phyllosticta</taxon>
    </lineage>
</organism>
<dbReference type="Pfam" id="PF25545">
    <property type="entry name" value="DUF7924"/>
    <property type="match status" value="2"/>
</dbReference>
<evidence type="ECO:0000313" key="2">
    <source>
        <dbReference type="EMBL" id="KAK7611656.1"/>
    </source>
</evidence>
<dbReference type="PANTHER" id="PTHR42470:SF2">
    <property type="match status" value="1"/>
</dbReference>
<gene>
    <name evidence="2" type="ORF">JOL62DRAFT_556075</name>
</gene>
<evidence type="ECO:0000259" key="1">
    <source>
        <dbReference type="Pfam" id="PF25545"/>
    </source>
</evidence>
<keyword evidence="3" id="KW-1185">Reference proteome</keyword>
<accession>A0ABR1N8Y4</accession>
<dbReference type="InterPro" id="IPR057684">
    <property type="entry name" value="DUF7924"/>
</dbReference>
<proteinExistence type="predicted"/>